<dbReference type="Proteomes" id="UP000240621">
    <property type="component" value="Unassembled WGS sequence"/>
</dbReference>
<feature type="transmembrane region" description="Helical" evidence="1">
    <location>
        <begin position="215"/>
        <end position="234"/>
    </location>
</feature>
<feature type="transmembrane region" description="Helical" evidence="1">
    <location>
        <begin position="159"/>
        <end position="178"/>
    </location>
</feature>
<proteinExistence type="predicted"/>
<dbReference type="EMBL" id="BLAU01000001">
    <property type="protein sequence ID" value="GET20168.1"/>
    <property type="molecule type" value="Genomic_DNA"/>
</dbReference>
<reference evidence="4 5" key="1">
    <citation type="submission" date="2018-03" db="EMBL/GenBank/DDBJ databases">
        <title>Genomic Encyclopedia of Archaeal and Bacterial Type Strains, Phase II (KMG-II): from individual species to whole genera.</title>
        <authorList>
            <person name="Goeker M."/>
        </authorList>
    </citation>
    <scope>NUCLEOTIDE SEQUENCE [LARGE SCALE GENOMIC DNA]</scope>
    <source>
        <strain evidence="4 5">DSM 27267</strain>
    </source>
</reference>
<feature type="domain" description="CAAX prenyl protease 2/Lysostaphin resistance protein A-like" evidence="2">
    <location>
        <begin position="128"/>
        <end position="220"/>
    </location>
</feature>
<dbReference type="InterPro" id="IPR003675">
    <property type="entry name" value="Rce1/LyrA-like_dom"/>
</dbReference>
<keyword evidence="1" id="KW-1133">Transmembrane helix</keyword>
<evidence type="ECO:0000313" key="3">
    <source>
        <dbReference type="EMBL" id="GET20168.1"/>
    </source>
</evidence>
<feature type="transmembrane region" description="Helical" evidence="1">
    <location>
        <begin position="184"/>
        <end position="203"/>
    </location>
</feature>
<protein>
    <recommendedName>
        <fullName evidence="2">CAAX prenyl protease 2/Lysostaphin resistance protein A-like domain-containing protein</fullName>
    </recommendedName>
</protein>
<comment type="caution">
    <text evidence="4">The sequence shown here is derived from an EMBL/GenBank/DDBJ whole genome shotgun (WGS) entry which is preliminary data.</text>
</comment>
<dbReference type="Pfam" id="PF02517">
    <property type="entry name" value="Rce1-like"/>
    <property type="match status" value="1"/>
</dbReference>
<keyword evidence="6" id="KW-1185">Reference proteome</keyword>
<dbReference type="EMBL" id="PYGC01000001">
    <property type="protein sequence ID" value="PSK85548.1"/>
    <property type="molecule type" value="Genomic_DNA"/>
</dbReference>
<gene>
    <name evidence="4" type="ORF">CLV93_101511</name>
    <name evidence="3" type="ORF">JCM18694_04140</name>
</gene>
<accession>A0A2P8CKP7</accession>
<evidence type="ECO:0000259" key="2">
    <source>
        <dbReference type="Pfam" id="PF02517"/>
    </source>
</evidence>
<evidence type="ECO:0000256" key="1">
    <source>
        <dbReference type="SAM" id="Phobius"/>
    </source>
</evidence>
<keyword evidence="1" id="KW-0812">Transmembrane</keyword>
<feature type="transmembrane region" description="Helical" evidence="1">
    <location>
        <begin position="124"/>
        <end position="147"/>
    </location>
</feature>
<dbReference type="PANTHER" id="PTHR39430:SF1">
    <property type="entry name" value="PROTEASE"/>
    <property type="match status" value="1"/>
</dbReference>
<feature type="transmembrane region" description="Helical" evidence="1">
    <location>
        <begin position="93"/>
        <end position="112"/>
    </location>
</feature>
<sequence>MKKVLLVLLRTVLLHVVFVAVLLGLTGLYYFLRGEIEGTGFSPRSYAEVPHNQMIMAMITFLAALLTILLLVRFIDKRPMVEMLKSRFKIKQFGYGSLLGAGAIVVVTFILMSMNQVGLGKGNFHVQSLSYLLLYYLFVALYQEFLYRGYLLGYYTKQMPVYLAVLFSAVVFALMHMANRSFNAVALINVIFLGIVLGLLRIRGRNLWAPIGLHFLWNFVQGPVFGFSVSGSPRSHGIFLVWLRGNENMTGGSFGPNASMVTMVILLALSGWLVYRQFYQHRVTESAE</sequence>
<name>A0A2P8CKP7_9BACT</name>
<feature type="transmembrane region" description="Helical" evidence="1">
    <location>
        <begin position="12"/>
        <end position="32"/>
    </location>
</feature>
<evidence type="ECO:0000313" key="4">
    <source>
        <dbReference type="EMBL" id="PSK85548.1"/>
    </source>
</evidence>
<dbReference type="PANTHER" id="PTHR39430">
    <property type="entry name" value="MEMBRANE-ASSOCIATED PROTEASE-RELATED"/>
    <property type="match status" value="1"/>
</dbReference>
<feature type="transmembrane region" description="Helical" evidence="1">
    <location>
        <begin position="254"/>
        <end position="275"/>
    </location>
</feature>
<evidence type="ECO:0000313" key="5">
    <source>
        <dbReference type="Proteomes" id="UP000240621"/>
    </source>
</evidence>
<dbReference type="AlphaFoldDB" id="A0A2P8CKP7"/>
<dbReference type="OrthoDB" id="324900at2"/>
<dbReference type="GO" id="GO:0080120">
    <property type="term" value="P:CAAX-box protein maturation"/>
    <property type="evidence" value="ECO:0007669"/>
    <property type="project" value="UniProtKB-ARBA"/>
</dbReference>
<dbReference type="GO" id="GO:0004175">
    <property type="term" value="F:endopeptidase activity"/>
    <property type="evidence" value="ECO:0007669"/>
    <property type="project" value="UniProtKB-ARBA"/>
</dbReference>
<keyword evidence="1" id="KW-0472">Membrane</keyword>
<reference evidence="3 6" key="2">
    <citation type="submission" date="2019-10" db="EMBL/GenBank/DDBJ databases">
        <title>Prolixibacter strains distinguished by the presence of nitrate reductase genes were adept at nitrate-dependent anaerobic corrosion of metallic iron and carbon steel.</title>
        <authorList>
            <person name="Iino T."/>
            <person name="Shono N."/>
            <person name="Ito K."/>
            <person name="Nakamura R."/>
            <person name="Sueoka K."/>
            <person name="Harayama S."/>
            <person name="Ohkuma M."/>
        </authorList>
    </citation>
    <scope>NUCLEOTIDE SEQUENCE [LARGE SCALE GENOMIC DNA]</scope>
    <source>
        <strain evidence="3 6">MIC1-1</strain>
    </source>
</reference>
<feature type="transmembrane region" description="Helical" evidence="1">
    <location>
        <begin position="52"/>
        <end position="72"/>
    </location>
</feature>
<dbReference type="Proteomes" id="UP000396862">
    <property type="component" value="Unassembled WGS sequence"/>
</dbReference>
<evidence type="ECO:0000313" key="6">
    <source>
        <dbReference type="Proteomes" id="UP000396862"/>
    </source>
</evidence>
<organism evidence="4 5">
    <name type="scientific">Prolixibacter denitrificans</name>
    <dbReference type="NCBI Taxonomy" id="1541063"/>
    <lineage>
        <taxon>Bacteria</taxon>
        <taxon>Pseudomonadati</taxon>
        <taxon>Bacteroidota</taxon>
        <taxon>Bacteroidia</taxon>
        <taxon>Marinilabiliales</taxon>
        <taxon>Prolixibacteraceae</taxon>
        <taxon>Prolixibacter</taxon>
    </lineage>
</organism>
<dbReference type="RefSeq" id="WP_106540579.1">
    <property type="nucleotide sequence ID" value="NZ_BLAU01000001.1"/>
</dbReference>